<dbReference type="Gene3D" id="2.40.128.20">
    <property type="match status" value="1"/>
</dbReference>
<dbReference type="GO" id="GO:0006629">
    <property type="term" value="P:lipid metabolic process"/>
    <property type="evidence" value="ECO:0007669"/>
    <property type="project" value="TreeGrafter"/>
</dbReference>
<dbReference type="Proteomes" id="UP001151699">
    <property type="component" value="Chromosome X"/>
</dbReference>
<keyword evidence="2" id="KW-0732">Signal</keyword>
<feature type="chain" id="PRO_5040557538" evidence="2">
    <location>
        <begin position="23"/>
        <end position="203"/>
    </location>
</feature>
<dbReference type="OrthoDB" id="565904at2759"/>
<reference evidence="4" key="1">
    <citation type="submission" date="2022-07" db="EMBL/GenBank/DDBJ databases">
        <authorList>
            <person name="Trinca V."/>
            <person name="Uliana J.V.C."/>
            <person name="Torres T.T."/>
            <person name="Ward R.J."/>
            <person name="Monesi N."/>
        </authorList>
    </citation>
    <scope>NUCLEOTIDE SEQUENCE</scope>
    <source>
        <strain evidence="4">HSMRA1968</strain>
        <tissue evidence="4">Whole embryos</tissue>
    </source>
</reference>
<comment type="caution">
    <text evidence="4">The sequence shown here is derived from an EMBL/GenBank/DDBJ whole genome shotgun (WGS) entry which is preliminary data.</text>
</comment>
<dbReference type="GO" id="GO:0005737">
    <property type="term" value="C:cytoplasm"/>
    <property type="evidence" value="ECO:0007669"/>
    <property type="project" value="TreeGrafter"/>
</dbReference>
<evidence type="ECO:0000256" key="2">
    <source>
        <dbReference type="PIRNR" id="PIRNR036893"/>
    </source>
</evidence>
<evidence type="ECO:0000259" key="3">
    <source>
        <dbReference type="Pfam" id="PF00061"/>
    </source>
</evidence>
<sequence>MWLPYSMFLSVAILTILPVVLGAKTSTCREPSGMPNFNVMRFTGLWYEYSRNYNDFEDGCDCITTDISIVNATTITASTCCQKTQISNETQTCDIGISNILANPEKKEAVFQYSRTGGKDGSTVSVVATDYENYAILNACDRISEDEERGLVWVVTRRTEVNPLQITLIDQVLRLANFDKNKIIKQKHGVDICKSNRPALGSR</sequence>
<dbReference type="InterPro" id="IPR022271">
    <property type="entry name" value="Lipocalin_ApoD"/>
</dbReference>
<evidence type="ECO:0000256" key="1">
    <source>
        <dbReference type="ARBA" id="ARBA00006889"/>
    </source>
</evidence>
<dbReference type="GO" id="GO:0000302">
    <property type="term" value="P:response to reactive oxygen species"/>
    <property type="evidence" value="ECO:0007669"/>
    <property type="project" value="TreeGrafter"/>
</dbReference>
<dbReference type="SUPFAM" id="SSF50814">
    <property type="entry name" value="Lipocalins"/>
    <property type="match status" value="1"/>
</dbReference>
<gene>
    <name evidence="4" type="primary">APOD_10</name>
    <name evidence="4" type="ORF">Bhyg_12504</name>
</gene>
<dbReference type="Pfam" id="PF00061">
    <property type="entry name" value="Lipocalin"/>
    <property type="match status" value="1"/>
</dbReference>
<organism evidence="4 5">
    <name type="scientific">Pseudolycoriella hygida</name>
    <dbReference type="NCBI Taxonomy" id="35572"/>
    <lineage>
        <taxon>Eukaryota</taxon>
        <taxon>Metazoa</taxon>
        <taxon>Ecdysozoa</taxon>
        <taxon>Arthropoda</taxon>
        <taxon>Hexapoda</taxon>
        <taxon>Insecta</taxon>
        <taxon>Pterygota</taxon>
        <taxon>Neoptera</taxon>
        <taxon>Endopterygota</taxon>
        <taxon>Diptera</taxon>
        <taxon>Nematocera</taxon>
        <taxon>Sciaroidea</taxon>
        <taxon>Sciaridae</taxon>
        <taxon>Pseudolycoriella</taxon>
    </lineage>
</organism>
<dbReference type="PANTHER" id="PTHR10612:SF34">
    <property type="entry name" value="APOLIPOPROTEIN D"/>
    <property type="match status" value="1"/>
</dbReference>
<dbReference type="PIRSF" id="PIRSF036893">
    <property type="entry name" value="Lipocalin_ApoD"/>
    <property type="match status" value="1"/>
</dbReference>
<dbReference type="AlphaFoldDB" id="A0A9Q0MXD0"/>
<keyword evidence="5" id="KW-1185">Reference proteome</keyword>
<dbReference type="PANTHER" id="PTHR10612">
    <property type="entry name" value="APOLIPOPROTEIN D"/>
    <property type="match status" value="1"/>
</dbReference>
<evidence type="ECO:0000313" key="5">
    <source>
        <dbReference type="Proteomes" id="UP001151699"/>
    </source>
</evidence>
<protein>
    <submittedName>
        <fullName evidence="4">Apolipoprotein D</fullName>
    </submittedName>
</protein>
<name>A0A9Q0MXD0_9DIPT</name>
<feature type="domain" description="Lipocalin/cytosolic fatty-acid binding" evidence="3">
    <location>
        <begin position="44"/>
        <end position="185"/>
    </location>
</feature>
<dbReference type="InterPro" id="IPR000566">
    <property type="entry name" value="Lipocln_cytosolic_FA-bd_dom"/>
</dbReference>
<evidence type="ECO:0000313" key="4">
    <source>
        <dbReference type="EMBL" id="KAJ6639757.1"/>
    </source>
</evidence>
<dbReference type="EMBL" id="WJQU01000003">
    <property type="protein sequence ID" value="KAJ6639757.1"/>
    <property type="molecule type" value="Genomic_DNA"/>
</dbReference>
<dbReference type="InterPro" id="IPR012674">
    <property type="entry name" value="Calycin"/>
</dbReference>
<feature type="signal peptide" evidence="2">
    <location>
        <begin position="1"/>
        <end position="22"/>
    </location>
</feature>
<comment type="similarity">
    <text evidence="1 2">Belongs to the calycin superfamily. Lipocalin family.</text>
</comment>
<accession>A0A9Q0MXD0</accession>
<proteinExistence type="inferred from homology"/>